<feature type="transmembrane region" description="Helical" evidence="7">
    <location>
        <begin position="90"/>
        <end position="117"/>
    </location>
</feature>
<keyword evidence="6 7" id="KW-0472">Membrane</keyword>
<name>A0ABQ4LRQ9_9BACL</name>
<feature type="transmembrane region" description="Helical" evidence="7">
    <location>
        <begin position="157"/>
        <end position="175"/>
    </location>
</feature>
<dbReference type="Pfam" id="PF00324">
    <property type="entry name" value="AA_permease"/>
    <property type="match status" value="1"/>
</dbReference>
<evidence type="ECO:0000313" key="9">
    <source>
        <dbReference type="EMBL" id="GIO65951.1"/>
    </source>
</evidence>
<feature type="transmembrane region" description="Helical" evidence="7">
    <location>
        <begin position="422"/>
        <end position="440"/>
    </location>
</feature>
<protein>
    <submittedName>
        <fullName evidence="9">Amino acid permease YvbW</fullName>
    </submittedName>
</protein>
<keyword evidence="4" id="KW-0029">Amino-acid transport</keyword>
<dbReference type="PIRSF" id="PIRSF006060">
    <property type="entry name" value="AA_transporter"/>
    <property type="match status" value="1"/>
</dbReference>
<feature type="transmembrane region" description="Helical" evidence="7">
    <location>
        <begin position="46"/>
        <end position="70"/>
    </location>
</feature>
<evidence type="ECO:0000256" key="1">
    <source>
        <dbReference type="ARBA" id="ARBA00004141"/>
    </source>
</evidence>
<feature type="transmembrane region" description="Helical" evidence="7">
    <location>
        <begin position="331"/>
        <end position="350"/>
    </location>
</feature>
<dbReference type="PANTHER" id="PTHR43495">
    <property type="entry name" value="GABA PERMEASE"/>
    <property type="match status" value="1"/>
</dbReference>
<dbReference type="RefSeq" id="WP_156124703.1">
    <property type="nucleotide sequence ID" value="NZ_BORW01000002.1"/>
</dbReference>
<proteinExistence type="predicted"/>
<comment type="subcellular location">
    <subcellularLocation>
        <location evidence="1">Membrane</location>
        <topology evidence="1">Multi-pass membrane protein</topology>
    </subcellularLocation>
</comment>
<organism evidence="9 10">
    <name type="scientific">Paenibacillus cookii</name>
    <dbReference type="NCBI Taxonomy" id="157839"/>
    <lineage>
        <taxon>Bacteria</taxon>
        <taxon>Bacillati</taxon>
        <taxon>Bacillota</taxon>
        <taxon>Bacilli</taxon>
        <taxon>Bacillales</taxon>
        <taxon>Paenibacillaceae</taxon>
        <taxon>Paenibacillus</taxon>
    </lineage>
</organism>
<dbReference type="Gene3D" id="1.20.1740.10">
    <property type="entry name" value="Amino acid/polyamine transporter I"/>
    <property type="match status" value="1"/>
</dbReference>
<keyword evidence="5 7" id="KW-1133">Transmembrane helix</keyword>
<evidence type="ECO:0000313" key="10">
    <source>
        <dbReference type="Proteomes" id="UP000680638"/>
    </source>
</evidence>
<feature type="transmembrane region" description="Helical" evidence="7">
    <location>
        <begin position="272"/>
        <end position="297"/>
    </location>
</feature>
<feature type="transmembrane region" description="Helical" evidence="7">
    <location>
        <begin position="238"/>
        <end position="260"/>
    </location>
</feature>
<accession>A0ABQ4LRQ9</accession>
<evidence type="ECO:0000259" key="8">
    <source>
        <dbReference type="Pfam" id="PF00324"/>
    </source>
</evidence>
<evidence type="ECO:0000256" key="3">
    <source>
        <dbReference type="ARBA" id="ARBA00022692"/>
    </source>
</evidence>
<keyword evidence="10" id="KW-1185">Reference proteome</keyword>
<evidence type="ECO:0000256" key="5">
    <source>
        <dbReference type="ARBA" id="ARBA00022989"/>
    </source>
</evidence>
<keyword evidence="3 7" id="KW-0812">Transmembrane</keyword>
<evidence type="ECO:0000256" key="7">
    <source>
        <dbReference type="SAM" id="Phobius"/>
    </source>
</evidence>
<dbReference type="Proteomes" id="UP000680638">
    <property type="component" value="Unassembled WGS sequence"/>
</dbReference>
<dbReference type="PANTHER" id="PTHR43495:SF5">
    <property type="entry name" value="GAMMA-AMINOBUTYRIC ACID PERMEASE"/>
    <property type="match status" value="1"/>
</dbReference>
<feature type="transmembrane region" description="Helical" evidence="7">
    <location>
        <begin position="195"/>
        <end position="217"/>
    </location>
</feature>
<feature type="transmembrane region" description="Helical" evidence="7">
    <location>
        <begin position="396"/>
        <end position="416"/>
    </location>
</feature>
<gene>
    <name evidence="9" type="primary">yvbW</name>
    <name evidence="9" type="ORF">J21TS3_07720</name>
</gene>
<sequence>MGQPEGSLQKKLKPRHISFMAMGGVIGTGIFKGSAETVGLAGPGVIVTYVFAGLLLLVVMAAMAEMATVYKGRNMKDFVREAFGEKVSFILGWMYCFMWLSVCVIEIIAAGSFLQYWLPGVPLWVLSLASAALIILINLLSVGTLGEFEFWLAGIKIAMIIVFIVLGTCLIFGIIPSGNTPYLSNFAGAGGFFPGGWTSVFSAMLVVMFSYGGSELIGLTLTETENAERILPKVVGNFILRIILFFTLPILVICGLIPWHEVGQESSPFVQVLSATGLAGAAHIMNFILVTAVLSAANSGIYGASRMLYSMAAAGEAPKALSKTNRKGSPVNTLLLCAVILLAGAMLGFFAQDQLFRVLMAVPGFVVLLVWICIALSQMKLRKRYPVKPSFKVWGYPYVTGIAALCLAVIAVFFVVDRQNRLSIGICLAVLLLLIVWSFAKFRGKRPGGKAN</sequence>
<feature type="domain" description="Amino acid permease/ SLC12A" evidence="8">
    <location>
        <begin position="16"/>
        <end position="442"/>
    </location>
</feature>
<evidence type="ECO:0000256" key="2">
    <source>
        <dbReference type="ARBA" id="ARBA00022448"/>
    </source>
</evidence>
<reference evidence="9 10" key="1">
    <citation type="submission" date="2021-03" db="EMBL/GenBank/DDBJ databases">
        <title>Antimicrobial resistance genes in bacteria isolated from Japanese honey, and their potential for conferring macrolide and lincosamide resistance in the American foulbrood pathogen Paenibacillus larvae.</title>
        <authorList>
            <person name="Okamoto M."/>
            <person name="Kumagai M."/>
            <person name="Kanamori H."/>
            <person name="Takamatsu D."/>
        </authorList>
    </citation>
    <scope>NUCLEOTIDE SEQUENCE [LARGE SCALE GENOMIC DNA]</scope>
    <source>
        <strain evidence="9 10">J21TS3</strain>
    </source>
</reference>
<keyword evidence="2" id="KW-0813">Transport</keyword>
<feature type="transmembrane region" description="Helical" evidence="7">
    <location>
        <begin position="123"/>
        <end position="145"/>
    </location>
</feature>
<feature type="transmembrane region" description="Helical" evidence="7">
    <location>
        <begin position="356"/>
        <end position="376"/>
    </location>
</feature>
<dbReference type="EMBL" id="BORW01000002">
    <property type="protein sequence ID" value="GIO65951.1"/>
    <property type="molecule type" value="Genomic_DNA"/>
</dbReference>
<comment type="caution">
    <text evidence="9">The sequence shown here is derived from an EMBL/GenBank/DDBJ whole genome shotgun (WGS) entry which is preliminary data.</text>
</comment>
<evidence type="ECO:0000256" key="4">
    <source>
        <dbReference type="ARBA" id="ARBA00022970"/>
    </source>
</evidence>
<feature type="transmembrane region" description="Helical" evidence="7">
    <location>
        <begin position="17"/>
        <end position="34"/>
    </location>
</feature>
<dbReference type="InterPro" id="IPR004841">
    <property type="entry name" value="AA-permease/SLC12A_dom"/>
</dbReference>
<evidence type="ECO:0000256" key="6">
    <source>
        <dbReference type="ARBA" id="ARBA00023136"/>
    </source>
</evidence>